<dbReference type="InterPro" id="IPR003661">
    <property type="entry name" value="HisK_dim/P_dom"/>
</dbReference>
<comment type="caution">
    <text evidence="8">The sequence shown here is derived from an EMBL/GenBank/DDBJ whole genome shotgun (WGS) entry which is preliminary data.</text>
</comment>
<dbReference type="SMART" id="SM00388">
    <property type="entry name" value="HisKA"/>
    <property type="match status" value="1"/>
</dbReference>
<dbReference type="SUPFAM" id="SSF55874">
    <property type="entry name" value="ATPase domain of HSP90 chaperone/DNA topoisomerase II/histidine kinase"/>
    <property type="match status" value="1"/>
</dbReference>
<keyword evidence="5" id="KW-0418">Kinase</keyword>
<reference evidence="8 9" key="1">
    <citation type="journal article" date="2016" name="Int. J. Syst. Evol. Microbiol.">
        <title>Labrenzia salina sp. nov., isolated from the rhizosphere of the halophyte Arthrocnemum macrostachyum.</title>
        <authorList>
            <person name="Camacho M."/>
            <person name="Redondo-Gomez S."/>
            <person name="Rodriguez-Llorente I."/>
            <person name="Rohde M."/>
            <person name="Sproer C."/>
            <person name="Schumann P."/>
            <person name="Klenk H.P."/>
            <person name="Montero-Calasanz M.D.C."/>
        </authorList>
    </citation>
    <scope>NUCLEOTIDE SEQUENCE [LARGE SCALE GENOMIC DNA]</scope>
    <source>
        <strain evidence="8 9">DSM 29163</strain>
    </source>
</reference>
<dbReference type="EMBL" id="JAPEVI010000002">
    <property type="protein sequence ID" value="MCX2721460.1"/>
    <property type="molecule type" value="Genomic_DNA"/>
</dbReference>
<dbReference type="InterPro" id="IPR003594">
    <property type="entry name" value="HATPase_dom"/>
</dbReference>
<keyword evidence="6" id="KW-0902">Two-component regulatory system</keyword>
<evidence type="ECO:0000259" key="7">
    <source>
        <dbReference type="PROSITE" id="PS50109"/>
    </source>
</evidence>
<organism evidence="8 9">
    <name type="scientific">Roseibium salinum</name>
    <dbReference type="NCBI Taxonomy" id="1604349"/>
    <lineage>
        <taxon>Bacteria</taxon>
        <taxon>Pseudomonadati</taxon>
        <taxon>Pseudomonadota</taxon>
        <taxon>Alphaproteobacteria</taxon>
        <taxon>Hyphomicrobiales</taxon>
        <taxon>Stappiaceae</taxon>
        <taxon>Roseibium</taxon>
    </lineage>
</organism>
<dbReference type="Pfam" id="PF12860">
    <property type="entry name" value="PAS_7"/>
    <property type="match status" value="2"/>
</dbReference>
<dbReference type="Pfam" id="PF02518">
    <property type="entry name" value="HATPase_c"/>
    <property type="match status" value="1"/>
</dbReference>
<keyword evidence="3" id="KW-0597">Phosphoprotein</keyword>
<dbReference type="InterPro" id="IPR036097">
    <property type="entry name" value="HisK_dim/P_sf"/>
</dbReference>
<evidence type="ECO:0000256" key="3">
    <source>
        <dbReference type="ARBA" id="ARBA00022553"/>
    </source>
</evidence>
<name>A0ABT3QX64_9HYPH</name>
<dbReference type="Gene3D" id="3.30.565.10">
    <property type="entry name" value="Histidine kinase-like ATPase, C-terminal domain"/>
    <property type="match status" value="1"/>
</dbReference>
<dbReference type="RefSeq" id="WP_265961158.1">
    <property type="nucleotide sequence ID" value="NZ_JAPEVI010000002.1"/>
</dbReference>
<keyword evidence="9" id="KW-1185">Reference proteome</keyword>
<dbReference type="CDD" id="cd00082">
    <property type="entry name" value="HisKA"/>
    <property type="match status" value="1"/>
</dbReference>
<dbReference type="CDD" id="cd00075">
    <property type="entry name" value="HATPase"/>
    <property type="match status" value="1"/>
</dbReference>
<evidence type="ECO:0000256" key="5">
    <source>
        <dbReference type="ARBA" id="ARBA00022777"/>
    </source>
</evidence>
<evidence type="ECO:0000313" key="8">
    <source>
        <dbReference type="EMBL" id="MCX2721460.1"/>
    </source>
</evidence>
<sequence length="528" mass="59544">MQFIRGSCNPLDLLNCLASSVHKGICVVDGELDLVMINRTALDLLDVPGDVIEADRSLAAIIRFKAARGDYGAGDPDKLVREQLETARAFVPHDFVQTRADGTVLRVQGSPTDNGRFVTIYTDITAEQRQERALLEARERLQNSLEERTGELKANRDMLLNAMSAISDGLAIAAPDGRVLLTNEKMRQIYPETAELIEKGARVSDVIRSVFPDEPVRDLSEYCQDGMWNERQFPDGRWYKVTRSRTEDGGMMSVYTDVTSYKEQHSVLQRHTDELVRHLRKEKELNEMQREFVSMASHEFRTPLAIIDSTAQRLKRKVAELKPDAIVERVDTIREAVERMQYLINRFLNFSQTQSVGMDIELEEASVRELVILVCGRQQGVSRHHRFHVDVERLPEKAEIDRRLVEQSVTNIISNAVKYSPETSNIHITGESDDGYLVISVRDEGVGIPDDEIPKIFKRYYRASTSSGIAGTGIGLNLTETIAKKHGGAVEIESEVGTGTTVRLRLPIRQEQRGKRRSMPRQDALKAG</sequence>
<evidence type="ECO:0000256" key="2">
    <source>
        <dbReference type="ARBA" id="ARBA00012438"/>
    </source>
</evidence>
<feature type="domain" description="Histidine kinase" evidence="7">
    <location>
        <begin position="295"/>
        <end position="510"/>
    </location>
</feature>
<dbReference type="InterPro" id="IPR004358">
    <property type="entry name" value="Sig_transdc_His_kin-like_C"/>
</dbReference>
<dbReference type="SUPFAM" id="SSF47384">
    <property type="entry name" value="Homodimeric domain of signal transducing histidine kinase"/>
    <property type="match status" value="1"/>
</dbReference>
<dbReference type="SUPFAM" id="SSF55785">
    <property type="entry name" value="PYP-like sensor domain (PAS domain)"/>
    <property type="match status" value="1"/>
</dbReference>
<dbReference type="InterPro" id="IPR036890">
    <property type="entry name" value="HATPase_C_sf"/>
</dbReference>
<dbReference type="Pfam" id="PF00512">
    <property type="entry name" value="HisKA"/>
    <property type="match status" value="1"/>
</dbReference>
<keyword evidence="4" id="KW-0808">Transferase</keyword>
<dbReference type="PROSITE" id="PS50109">
    <property type="entry name" value="HIS_KIN"/>
    <property type="match status" value="1"/>
</dbReference>
<proteinExistence type="predicted"/>
<comment type="catalytic activity">
    <reaction evidence="1">
        <text>ATP + protein L-histidine = ADP + protein N-phospho-L-histidine.</text>
        <dbReference type="EC" id="2.7.13.3"/>
    </reaction>
</comment>
<dbReference type="Gene3D" id="3.30.450.20">
    <property type="entry name" value="PAS domain"/>
    <property type="match status" value="2"/>
</dbReference>
<evidence type="ECO:0000256" key="6">
    <source>
        <dbReference type="ARBA" id="ARBA00023012"/>
    </source>
</evidence>
<dbReference type="SMART" id="SM00387">
    <property type="entry name" value="HATPase_c"/>
    <property type="match status" value="1"/>
</dbReference>
<dbReference type="InterPro" id="IPR035965">
    <property type="entry name" value="PAS-like_dom_sf"/>
</dbReference>
<dbReference type="EC" id="2.7.13.3" evidence="2"/>
<dbReference type="Proteomes" id="UP001300261">
    <property type="component" value="Unassembled WGS sequence"/>
</dbReference>
<dbReference type="InterPro" id="IPR005467">
    <property type="entry name" value="His_kinase_dom"/>
</dbReference>
<dbReference type="PRINTS" id="PR00344">
    <property type="entry name" value="BCTRLSENSOR"/>
</dbReference>
<evidence type="ECO:0000256" key="1">
    <source>
        <dbReference type="ARBA" id="ARBA00000085"/>
    </source>
</evidence>
<dbReference type="Gene3D" id="1.10.287.130">
    <property type="match status" value="1"/>
</dbReference>
<accession>A0ABT3QX64</accession>
<dbReference type="InterPro" id="IPR050736">
    <property type="entry name" value="Sensor_HK_Regulatory"/>
</dbReference>
<dbReference type="PANTHER" id="PTHR43711">
    <property type="entry name" value="TWO-COMPONENT HISTIDINE KINASE"/>
    <property type="match status" value="1"/>
</dbReference>
<evidence type="ECO:0000256" key="4">
    <source>
        <dbReference type="ARBA" id="ARBA00022679"/>
    </source>
</evidence>
<gene>
    <name evidence="8" type="ORF">ON753_03430</name>
</gene>
<dbReference type="PANTHER" id="PTHR43711:SF28">
    <property type="entry name" value="SENSOR HISTIDINE KINASE YXDK"/>
    <property type="match status" value="1"/>
</dbReference>
<evidence type="ECO:0000313" key="9">
    <source>
        <dbReference type="Proteomes" id="UP001300261"/>
    </source>
</evidence>
<protein>
    <recommendedName>
        <fullName evidence="2">histidine kinase</fullName>
        <ecNumber evidence="2">2.7.13.3</ecNumber>
    </recommendedName>
</protein>